<protein>
    <submittedName>
        <fullName evidence="3">CPBP family intramembrane metalloprotease</fullName>
    </submittedName>
</protein>
<feature type="domain" description="CAAX prenyl protease 2/Lysostaphin resistance protein A-like" evidence="2">
    <location>
        <begin position="146"/>
        <end position="235"/>
    </location>
</feature>
<dbReference type="GO" id="GO:0080120">
    <property type="term" value="P:CAAX-box protein maturation"/>
    <property type="evidence" value="ECO:0007669"/>
    <property type="project" value="UniProtKB-ARBA"/>
</dbReference>
<organism evidence="3 4">
    <name type="scientific">Aerococcus urinae</name>
    <dbReference type="NCBI Taxonomy" id="1376"/>
    <lineage>
        <taxon>Bacteria</taxon>
        <taxon>Bacillati</taxon>
        <taxon>Bacillota</taxon>
        <taxon>Bacilli</taxon>
        <taxon>Lactobacillales</taxon>
        <taxon>Aerococcaceae</taxon>
        <taxon>Aerococcus</taxon>
    </lineage>
</organism>
<dbReference type="GO" id="GO:0004175">
    <property type="term" value="F:endopeptidase activity"/>
    <property type="evidence" value="ECO:0007669"/>
    <property type="project" value="UniProtKB-ARBA"/>
</dbReference>
<sequence>MPKEVTVMTDEYRKEEKGWGQRFLDILKWLALRVWGTLPFGLMFVVNSRSHMFSWPVVAELTLLVLIFAYLTYRFLYKFYYKRAQGKDNFDRVGWKDIGISFLYYLGFRVMVVGLTMANQALYGSELSANDQLLFSGDPNLVSPISNIAFFLMMGFVVPFLEELVFRGIFQNLFFKAESFWWPLVLSSLIFGLNHMSNNIIESLMYILLGVALYLAYRRRKNIKDAILLHMMNNGIAAIMLLGSYLYQVFG</sequence>
<keyword evidence="3" id="KW-0378">Hydrolase</keyword>
<name>A0A2I1L7Y7_9LACT</name>
<evidence type="ECO:0000256" key="1">
    <source>
        <dbReference type="ARBA" id="ARBA00009067"/>
    </source>
</evidence>
<dbReference type="PANTHER" id="PTHR36435">
    <property type="entry name" value="SLR1288 PROTEIN"/>
    <property type="match status" value="1"/>
</dbReference>
<dbReference type="Pfam" id="PF02517">
    <property type="entry name" value="Rce1-like"/>
    <property type="match status" value="1"/>
</dbReference>
<dbReference type="EMBL" id="QMHM01000006">
    <property type="protein sequence ID" value="RAV79936.1"/>
    <property type="molecule type" value="Genomic_DNA"/>
</dbReference>
<dbReference type="Proteomes" id="UP000251923">
    <property type="component" value="Unassembled WGS sequence"/>
</dbReference>
<dbReference type="InterPro" id="IPR052710">
    <property type="entry name" value="CAAX_protease"/>
</dbReference>
<evidence type="ECO:0000259" key="2">
    <source>
        <dbReference type="Pfam" id="PF02517"/>
    </source>
</evidence>
<dbReference type="PANTHER" id="PTHR36435:SF1">
    <property type="entry name" value="CAAX AMINO TERMINAL PROTEASE FAMILY PROTEIN"/>
    <property type="match status" value="1"/>
</dbReference>
<gene>
    <name evidence="3" type="ORF">DBT54_04455</name>
</gene>
<reference evidence="3 4" key="1">
    <citation type="submission" date="2018-04" db="EMBL/GenBank/DDBJ databases">
        <title>Aerococcus urinae genomes.</title>
        <authorList>
            <person name="Hilt E."/>
            <person name="Gilbert N.M."/>
            <person name="Thomas-White K."/>
            <person name="Putonti C."/>
            <person name="Lewis A.L."/>
            <person name="Visck K.L."/>
            <person name="Wolfe A.J."/>
        </authorList>
    </citation>
    <scope>NUCLEOTIDE SEQUENCE [LARGE SCALE GENOMIC DNA]</scope>
    <source>
        <strain evidence="3 4">UMB7480</strain>
    </source>
</reference>
<accession>A0A2I1L7Y7</accession>
<proteinExistence type="inferred from homology"/>
<comment type="caution">
    <text evidence="3">The sequence shown here is derived from an EMBL/GenBank/DDBJ whole genome shotgun (WGS) entry which is preliminary data.</text>
</comment>
<dbReference type="AlphaFoldDB" id="A0A2I1L7Y7"/>
<evidence type="ECO:0000313" key="4">
    <source>
        <dbReference type="Proteomes" id="UP000251923"/>
    </source>
</evidence>
<keyword evidence="3" id="KW-0482">Metalloprotease</keyword>
<comment type="similarity">
    <text evidence="1">Belongs to the UPF0177 family.</text>
</comment>
<dbReference type="InterPro" id="IPR003675">
    <property type="entry name" value="Rce1/LyrA-like_dom"/>
</dbReference>
<evidence type="ECO:0000313" key="3">
    <source>
        <dbReference type="EMBL" id="RAV79936.1"/>
    </source>
</evidence>
<keyword evidence="3" id="KW-0645">Protease</keyword>
<dbReference type="GO" id="GO:0008237">
    <property type="term" value="F:metallopeptidase activity"/>
    <property type="evidence" value="ECO:0007669"/>
    <property type="project" value="UniProtKB-KW"/>
</dbReference>